<evidence type="ECO:0000313" key="1">
    <source>
        <dbReference type="EMBL" id="JAD69464.1"/>
    </source>
</evidence>
<proteinExistence type="predicted"/>
<reference evidence="1" key="2">
    <citation type="journal article" date="2015" name="Data Brief">
        <title>Shoot transcriptome of the giant reed, Arundo donax.</title>
        <authorList>
            <person name="Barrero R.A."/>
            <person name="Guerrero F.D."/>
            <person name="Moolhuijzen P."/>
            <person name="Goolsby J.A."/>
            <person name="Tidwell J."/>
            <person name="Bellgard S.E."/>
            <person name="Bellgard M.I."/>
        </authorList>
    </citation>
    <scope>NUCLEOTIDE SEQUENCE</scope>
    <source>
        <tissue evidence="1">Shoot tissue taken approximately 20 cm above the soil surface</tissue>
    </source>
</reference>
<organism evidence="1">
    <name type="scientific">Arundo donax</name>
    <name type="common">Giant reed</name>
    <name type="synonym">Donax arundinaceus</name>
    <dbReference type="NCBI Taxonomy" id="35708"/>
    <lineage>
        <taxon>Eukaryota</taxon>
        <taxon>Viridiplantae</taxon>
        <taxon>Streptophyta</taxon>
        <taxon>Embryophyta</taxon>
        <taxon>Tracheophyta</taxon>
        <taxon>Spermatophyta</taxon>
        <taxon>Magnoliopsida</taxon>
        <taxon>Liliopsida</taxon>
        <taxon>Poales</taxon>
        <taxon>Poaceae</taxon>
        <taxon>PACMAD clade</taxon>
        <taxon>Arundinoideae</taxon>
        <taxon>Arundineae</taxon>
        <taxon>Arundo</taxon>
    </lineage>
</organism>
<name>A0A0A9BZH3_ARUDO</name>
<protein>
    <submittedName>
        <fullName evidence="1">Uncharacterized protein</fullName>
    </submittedName>
</protein>
<reference evidence="1" key="1">
    <citation type="submission" date="2014-09" db="EMBL/GenBank/DDBJ databases">
        <authorList>
            <person name="Magalhaes I.L.F."/>
            <person name="Oliveira U."/>
            <person name="Santos F.R."/>
            <person name="Vidigal T.H.D.A."/>
            <person name="Brescovit A.D."/>
            <person name="Santos A.J."/>
        </authorList>
    </citation>
    <scope>NUCLEOTIDE SEQUENCE</scope>
    <source>
        <tissue evidence="1">Shoot tissue taken approximately 20 cm above the soil surface</tissue>
    </source>
</reference>
<sequence length="8" mass="1025">MKLEWCSE</sequence>
<dbReference type="EMBL" id="GBRH01228431">
    <property type="protein sequence ID" value="JAD69464.1"/>
    <property type="molecule type" value="Transcribed_RNA"/>
</dbReference>
<accession>A0A0A9BZH3</accession>